<comment type="caution">
    <text evidence="2">The sequence shown here is derived from an EMBL/GenBank/DDBJ whole genome shotgun (WGS) entry which is preliminary data.</text>
</comment>
<dbReference type="InterPro" id="IPR001387">
    <property type="entry name" value="Cro/C1-type_HTH"/>
</dbReference>
<proteinExistence type="predicted"/>
<keyword evidence="3" id="KW-1185">Reference proteome</keyword>
<sequence>MCYYPIKEVLHMDNKLREIRLDIGMPIAELARRAKTSRQTIHAIENKSRKSISGSLMFRIADALKRDEREIFFDHHVTHVEQSA</sequence>
<dbReference type="CDD" id="cd00093">
    <property type="entry name" value="HTH_XRE"/>
    <property type="match status" value="1"/>
</dbReference>
<dbReference type="GO" id="GO:0003677">
    <property type="term" value="F:DNA binding"/>
    <property type="evidence" value="ECO:0007669"/>
    <property type="project" value="InterPro"/>
</dbReference>
<organism evidence="2 3">
    <name type="scientific">Cohnella zeiphila</name>
    <dbReference type="NCBI Taxonomy" id="2761120"/>
    <lineage>
        <taxon>Bacteria</taxon>
        <taxon>Bacillati</taxon>
        <taxon>Bacillota</taxon>
        <taxon>Bacilli</taxon>
        <taxon>Bacillales</taxon>
        <taxon>Paenibacillaceae</taxon>
        <taxon>Cohnella</taxon>
    </lineage>
</organism>
<dbReference type="Pfam" id="PF01381">
    <property type="entry name" value="HTH_3"/>
    <property type="match status" value="1"/>
</dbReference>
<accession>A0A7X0SL01</accession>
<dbReference type="EMBL" id="JACJVO010000016">
    <property type="protein sequence ID" value="MBB6731927.1"/>
    <property type="molecule type" value="Genomic_DNA"/>
</dbReference>
<name>A0A7X0SL01_9BACL</name>
<feature type="domain" description="HTH cro/C1-type" evidence="1">
    <location>
        <begin position="16"/>
        <end position="71"/>
    </location>
</feature>
<gene>
    <name evidence="2" type="ORF">H7C18_13480</name>
</gene>
<dbReference type="Gene3D" id="1.10.260.40">
    <property type="entry name" value="lambda repressor-like DNA-binding domains"/>
    <property type="match status" value="1"/>
</dbReference>
<evidence type="ECO:0000313" key="3">
    <source>
        <dbReference type="Proteomes" id="UP000564644"/>
    </source>
</evidence>
<dbReference type="AlphaFoldDB" id="A0A7X0SL01"/>
<reference evidence="2 3" key="1">
    <citation type="submission" date="2020-08" db="EMBL/GenBank/DDBJ databases">
        <title>Cohnella phylogeny.</title>
        <authorList>
            <person name="Dunlap C."/>
        </authorList>
    </citation>
    <scope>NUCLEOTIDE SEQUENCE [LARGE SCALE GENOMIC DNA]</scope>
    <source>
        <strain evidence="2 3">CBP 2801</strain>
    </source>
</reference>
<dbReference type="SMART" id="SM00530">
    <property type="entry name" value="HTH_XRE"/>
    <property type="match status" value="1"/>
</dbReference>
<dbReference type="InterPro" id="IPR010982">
    <property type="entry name" value="Lambda_DNA-bd_dom_sf"/>
</dbReference>
<dbReference type="SUPFAM" id="SSF47413">
    <property type="entry name" value="lambda repressor-like DNA-binding domains"/>
    <property type="match status" value="1"/>
</dbReference>
<dbReference type="Proteomes" id="UP000564644">
    <property type="component" value="Unassembled WGS sequence"/>
</dbReference>
<evidence type="ECO:0000259" key="1">
    <source>
        <dbReference type="PROSITE" id="PS50943"/>
    </source>
</evidence>
<dbReference type="PROSITE" id="PS50943">
    <property type="entry name" value="HTH_CROC1"/>
    <property type="match status" value="1"/>
</dbReference>
<protein>
    <submittedName>
        <fullName evidence="2">Helix-turn-helix transcriptional regulator</fullName>
    </submittedName>
</protein>
<evidence type="ECO:0000313" key="2">
    <source>
        <dbReference type="EMBL" id="MBB6731927.1"/>
    </source>
</evidence>